<evidence type="ECO:0000256" key="2">
    <source>
        <dbReference type="ARBA" id="ARBA00022723"/>
    </source>
</evidence>
<evidence type="ECO:0000256" key="1">
    <source>
        <dbReference type="ARBA" id="ARBA00004123"/>
    </source>
</evidence>
<keyword evidence="2" id="KW-0479">Metal-binding</keyword>
<dbReference type="AlphaFoldDB" id="A0A9R1UIS9"/>
<dbReference type="Pfam" id="PF04937">
    <property type="entry name" value="DUF659"/>
    <property type="match status" value="1"/>
</dbReference>
<keyword evidence="5" id="KW-0238">DNA-binding</keyword>
<feature type="compositionally biased region" description="Acidic residues" evidence="8">
    <location>
        <begin position="756"/>
        <end position="777"/>
    </location>
</feature>
<dbReference type="EMBL" id="NBSK02000009">
    <property type="protein sequence ID" value="KAJ0187888.1"/>
    <property type="molecule type" value="Genomic_DNA"/>
</dbReference>
<dbReference type="InterPro" id="IPR003656">
    <property type="entry name" value="Znf_BED"/>
</dbReference>
<dbReference type="SUPFAM" id="SSF53098">
    <property type="entry name" value="Ribonuclease H-like"/>
    <property type="match status" value="1"/>
</dbReference>
<evidence type="ECO:0000256" key="5">
    <source>
        <dbReference type="ARBA" id="ARBA00023125"/>
    </source>
</evidence>
<feature type="domain" description="BED-type" evidence="9">
    <location>
        <begin position="69"/>
        <end position="126"/>
    </location>
</feature>
<feature type="region of interest" description="Disordered" evidence="8">
    <location>
        <begin position="738"/>
        <end position="794"/>
    </location>
</feature>
<keyword evidence="3 7" id="KW-0863">Zinc-finger</keyword>
<dbReference type="GO" id="GO:0046983">
    <property type="term" value="F:protein dimerization activity"/>
    <property type="evidence" value="ECO:0007669"/>
    <property type="project" value="InterPro"/>
</dbReference>
<organism evidence="10 11">
    <name type="scientific">Lactuca sativa</name>
    <name type="common">Garden lettuce</name>
    <dbReference type="NCBI Taxonomy" id="4236"/>
    <lineage>
        <taxon>Eukaryota</taxon>
        <taxon>Viridiplantae</taxon>
        <taxon>Streptophyta</taxon>
        <taxon>Embryophyta</taxon>
        <taxon>Tracheophyta</taxon>
        <taxon>Spermatophyta</taxon>
        <taxon>Magnoliopsida</taxon>
        <taxon>eudicotyledons</taxon>
        <taxon>Gunneridae</taxon>
        <taxon>Pentapetalae</taxon>
        <taxon>asterids</taxon>
        <taxon>campanulids</taxon>
        <taxon>Asterales</taxon>
        <taxon>Asteraceae</taxon>
        <taxon>Cichorioideae</taxon>
        <taxon>Cichorieae</taxon>
        <taxon>Lactucinae</taxon>
        <taxon>Lactuca</taxon>
    </lineage>
</organism>
<protein>
    <recommendedName>
        <fullName evidence="9">BED-type domain-containing protein</fullName>
    </recommendedName>
</protein>
<dbReference type="PROSITE" id="PS50808">
    <property type="entry name" value="ZF_BED"/>
    <property type="match status" value="1"/>
</dbReference>
<dbReference type="PANTHER" id="PTHR32166">
    <property type="entry name" value="OSJNBA0013A04.12 PROTEIN"/>
    <property type="match status" value="1"/>
</dbReference>
<evidence type="ECO:0000256" key="8">
    <source>
        <dbReference type="SAM" id="MobiDB-lite"/>
    </source>
</evidence>
<comment type="subcellular location">
    <subcellularLocation>
        <location evidence="1">Nucleus</location>
    </subcellularLocation>
</comment>
<dbReference type="InterPro" id="IPR007021">
    <property type="entry name" value="DUF659"/>
</dbReference>
<accession>A0A9R1UIS9</accession>
<sequence>MFVILSRCGFQISSSRTPIMSYTPTVNCKCVIDSLTHFVLDIFLTEVMTSTTTTLSTGSTAAQENLKRKSNDPGWEYALCVNPKKLERVKCILCNKEMGGGINRLKQHIAQIKGNVSSCPKATKNDQIKCRDALLDNRNKKKGKVDENESLRAQVNIRSSENETITIDDDLMEDSFGSMKAKRSFGPMDRFPNTINPQDVSKMGKRKQENMSNAIRKEHMVRVKEYICRWAYECAIPFHAFEKDSFKIMLEAVGQFGRGAPPPTRYEMGETYLKKEVERTINLLTPYKDEWKSNGCSIMTDAWSDRKRRSIMNLCVNSKMGTVFLSSKESSDEAHTSEHIHEYVESCIKEVGPENVVQIVTDNASNNMGAAKLLKEKRPTIFWTSCATHTLNLMLEGIGGLPRYKKILNHAKTLTVFIYAHHKTLAMMRHFTKKRDIVRPGVTRFASAFLTLQSLADKKAQLKQMFTSDEWESCRLSNTVKGKAAYDTVVNATFWTGIALCLKVFAPLVKVLRMVDADRKPSMGFVYGEIQNAKQEIINALGKNKKAYEPIMDIISKKMKGRLDTPLHLTAYLLNPYYLYKNPEIQNDIDVTDAIVDFVDTIYPGDHSLQNHIVMVELPVYMGKQEKFSREIAIKGCEVNNDKFDPANWWVAYGASTPQLRKIATRILSLTTSSSGCERNWSTFEGVHTKKRNRLETSKLNNLVFVQFNANLMENNKKRKTKDMEVLLAKDAIEPDEAMGDEEFLQNRRSSRLRELDEEEFVSEDEEELNEDVEYESDGVNINEQIGATLEEED</sequence>
<evidence type="ECO:0000256" key="7">
    <source>
        <dbReference type="PROSITE-ProRule" id="PRU00027"/>
    </source>
</evidence>
<evidence type="ECO:0000256" key="3">
    <source>
        <dbReference type="ARBA" id="ARBA00022771"/>
    </source>
</evidence>
<evidence type="ECO:0000313" key="10">
    <source>
        <dbReference type="EMBL" id="KAJ0187888.1"/>
    </source>
</evidence>
<dbReference type="Pfam" id="PF05699">
    <property type="entry name" value="Dimer_Tnp_hAT"/>
    <property type="match status" value="1"/>
</dbReference>
<evidence type="ECO:0000259" key="9">
    <source>
        <dbReference type="PROSITE" id="PS50808"/>
    </source>
</evidence>
<dbReference type="GO" id="GO:0003677">
    <property type="term" value="F:DNA binding"/>
    <property type="evidence" value="ECO:0007669"/>
    <property type="project" value="UniProtKB-KW"/>
</dbReference>
<keyword evidence="6" id="KW-0539">Nucleus</keyword>
<evidence type="ECO:0000313" key="11">
    <source>
        <dbReference type="Proteomes" id="UP000235145"/>
    </source>
</evidence>
<feature type="region of interest" description="Disordered" evidence="8">
    <location>
        <begin position="187"/>
        <end position="209"/>
    </location>
</feature>
<evidence type="ECO:0000256" key="4">
    <source>
        <dbReference type="ARBA" id="ARBA00022833"/>
    </source>
</evidence>
<proteinExistence type="predicted"/>
<dbReference type="GO" id="GO:0008270">
    <property type="term" value="F:zinc ion binding"/>
    <property type="evidence" value="ECO:0007669"/>
    <property type="project" value="UniProtKB-KW"/>
</dbReference>
<name>A0A9R1UIS9_LACSA</name>
<dbReference type="InterPro" id="IPR008906">
    <property type="entry name" value="HATC_C_dom"/>
</dbReference>
<dbReference type="Proteomes" id="UP000235145">
    <property type="component" value="Unassembled WGS sequence"/>
</dbReference>
<dbReference type="GO" id="GO:0005634">
    <property type="term" value="C:nucleus"/>
    <property type="evidence" value="ECO:0007669"/>
    <property type="project" value="UniProtKB-SubCell"/>
</dbReference>
<dbReference type="InterPro" id="IPR012337">
    <property type="entry name" value="RNaseH-like_sf"/>
</dbReference>
<reference evidence="10 11" key="1">
    <citation type="journal article" date="2017" name="Nat. Commun.">
        <title>Genome assembly with in vitro proximity ligation data and whole-genome triplication in lettuce.</title>
        <authorList>
            <person name="Reyes-Chin-Wo S."/>
            <person name="Wang Z."/>
            <person name="Yang X."/>
            <person name="Kozik A."/>
            <person name="Arikit S."/>
            <person name="Song C."/>
            <person name="Xia L."/>
            <person name="Froenicke L."/>
            <person name="Lavelle D.O."/>
            <person name="Truco M.J."/>
            <person name="Xia R."/>
            <person name="Zhu S."/>
            <person name="Xu C."/>
            <person name="Xu H."/>
            <person name="Xu X."/>
            <person name="Cox K."/>
            <person name="Korf I."/>
            <person name="Meyers B.C."/>
            <person name="Michelmore R.W."/>
        </authorList>
    </citation>
    <scope>NUCLEOTIDE SEQUENCE [LARGE SCALE GENOMIC DNA]</scope>
    <source>
        <strain evidence="11">cv. Salinas</strain>
        <tissue evidence="10">Seedlings</tissue>
    </source>
</reference>
<comment type="caution">
    <text evidence="10">The sequence shown here is derived from an EMBL/GenBank/DDBJ whole genome shotgun (WGS) entry which is preliminary data.</text>
</comment>
<evidence type="ECO:0000256" key="6">
    <source>
        <dbReference type="ARBA" id="ARBA00023242"/>
    </source>
</evidence>
<keyword evidence="4" id="KW-0862">Zinc</keyword>
<dbReference type="PANTHER" id="PTHR32166:SF74">
    <property type="entry name" value="OS05G0256350 PROTEIN"/>
    <property type="match status" value="1"/>
</dbReference>
<gene>
    <name evidence="10" type="ORF">LSAT_V11C900474260</name>
</gene>
<keyword evidence="11" id="KW-1185">Reference proteome</keyword>